<dbReference type="Proteomes" id="UP000261812">
    <property type="component" value="Chromosome"/>
</dbReference>
<feature type="transmembrane region" description="Helical" evidence="2">
    <location>
        <begin position="12"/>
        <end position="36"/>
    </location>
</feature>
<keyword evidence="2" id="KW-0472">Membrane</keyword>
<keyword evidence="4" id="KW-1185">Reference proteome</keyword>
<keyword evidence="2" id="KW-1133">Transmembrane helix</keyword>
<gene>
    <name evidence="3" type="ORF">D3A95_13175</name>
</gene>
<feature type="compositionally biased region" description="Basic and acidic residues" evidence="1">
    <location>
        <begin position="45"/>
        <end position="57"/>
    </location>
</feature>
<evidence type="ECO:0000313" key="4">
    <source>
        <dbReference type="Proteomes" id="UP000261812"/>
    </source>
</evidence>
<name>A0A7D6F489_9CYAN</name>
<dbReference type="EMBL" id="CP032152">
    <property type="protein sequence ID" value="QLL29860.1"/>
    <property type="molecule type" value="Genomic_DNA"/>
</dbReference>
<evidence type="ECO:0000256" key="1">
    <source>
        <dbReference type="SAM" id="MobiDB-lite"/>
    </source>
</evidence>
<evidence type="ECO:0000256" key="2">
    <source>
        <dbReference type="SAM" id="Phobius"/>
    </source>
</evidence>
<sequence length="82" mass="8986">MSTLIITAARVTIIIARVTAIAIVIVVVIGGARAVLRLRPVASKEIENKPDDRKNDDERNENDQTNNNNLEKLTGFTNGLCQ</sequence>
<dbReference type="KEGG" id="tsq:D3A95_13175"/>
<reference evidence="4" key="1">
    <citation type="submission" date="2018-09" db="EMBL/GenBank/DDBJ databases">
        <title>Complete genome sequence of thermophilic cyanobacteria strain Thermosynechococcus elongatus PKUAC-SCTE542.</title>
        <authorList>
            <person name="Liang Y."/>
            <person name="Tang J."/>
            <person name="Daroch M."/>
        </authorList>
    </citation>
    <scope>NUCLEOTIDE SEQUENCE [LARGE SCALE GENOMIC DNA]</scope>
    <source>
        <strain evidence="4">E542</strain>
    </source>
</reference>
<dbReference type="AlphaFoldDB" id="A0A7D6F489"/>
<accession>A0A7D6F489</accession>
<proteinExistence type="predicted"/>
<organism evidence="3 4">
    <name type="scientific">Thermosynechococcus sichuanensis E542</name>
    <dbReference type="NCBI Taxonomy" id="2016101"/>
    <lineage>
        <taxon>Bacteria</taxon>
        <taxon>Bacillati</taxon>
        <taxon>Cyanobacteriota</taxon>
        <taxon>Cyanophyceae</taxon>
        <taxon>Acaryochloridales</taxon>
        <taxon>Thermosynechococcaceae</taxon>
        <taxon>Thermosynechococcus</taxon>
        <taxon>Thermosynechococcus sichuanensis</taxon>
    </lineage>
</organism>
<feature type="region of interest" description="Disordered" evidence="1">
    <location>
        <begin position="45"/>
        <end position="82"/>
    </location>
</feature>
<keyword evidence="2" id="KW-0812">Transmembrane</keyword>
<evidence type="ECO:0000313" key="3">
    <source>
        <dbReference type="EMBL" id="QLL29860.1"/>
    </source>
</evidence>
<dbReference type="RefSeq" id="WP_181496354.1">
    <property type="nucleotide sequence ID" value="NZ_CP032152.1"/>
</dbReference>
<protein>
    <submittedName>
        <fullName evidence="3">Uncharacterized protein</fullName>
    </submittedName>
</protein>